<dbReference type="InterPro" id="IPR003591">
    <property type="entry name" value="Leu-rich_rpt_typical-subtyp"/>
</dbReference>
<dbReference type="InterPro" id="IPR055414">
    <property type="entry name" value="LRR_R13L4/SHOC2-like"/>
</dbReference>
<dbReference type="AlphaFoldDB" id="A0A5D2X6N7"/>
<keyword evidence="11 20" id="KW-0547">Nucleotide-binding</keyword>
<evidence type="ECO:0000256" key="18">
    <source>
        <dbReference type="ARBA" id="ARBA00047899"/>
    </source>
</evidence>
<reference evidence="23 24" key="1">
    <citation type="submission" date="2019-07" db="EMBL/GenBank/DDBJ databases">
        <title>WGS assembly of Gossypium mustelinum.</title>
        <authorList>
            <person name="Chen Z.J."/>
            <person name="Sreedasyam A."/>
            <person name="Ando A."/>
            <person name="Song Q."/>
            <person name="De L."/>
            <person name="Hulse-Kemp A."/>
            <person name="Ding M."/>
            <person name="Ye W."/>
            <person name="Kirkbride R."/>
            <person name="Jenkins J."/>
            <person name="Plott C."/>
            <person name="Lovell J."/>
            <person name="Lin Y.-M."/>
            <person name="Vaughn R."/>
            <person name="Liu B."/>
            <person name="Li W."/>
            <person name="Simpson S."/>
            <person name="Scheffler B."/>
            <person name="Saski C."/>
            <person name="Grover C."/>
            <person name="Hu G."/>
            <person name="Conover J."/>
            <person name="Carlson J."/>
            <person name="Shu S."/>
            <person name="Boston L."/>
            <person name="Williams M."/>
            <person name="Peterson D."/>
            <person name="Mcgee K."/>
            <person name="Jones D."/>
            <person name="Wendel J."/>
            <person name="Stelly D."/>
            <person name="Grimwood J."/>
            <person name="Schmutz J."/>
        </authorList>
    </citation>
    <scope>NUCLEOTIDE SEQUENCE [LARGE SCALE GENOMIC DNA]</scope>
    <source>
        <strain evidence="23">1408120.09</strain>
    </source>
</reference>
<dbReference type="FunFam" id="1.10.510.10:FF:000445">
    <property type="entry name" value="MDIS1-interacting receptor like kinase 2"/>
    <property type="match status" value="1"/>
</dbReference>
<evidence type="ECO:0000256" key="14">
    <source>
        <dbReference type="ARBA" id="ARBA00022989"/>
    </source>
</evidence>
<comment type="catalytic activity">
    <reaction evidence="19">
        <text>L-seryl-[protein] + ATP = O-phospho-L-seryl-[protein] + ADP + H(+)</text>
        <dbReference type="Rhea" id="RHEA:17989"/>
        <dbReference type="Rhea" id="RHEA-COMP:9863"/>
        <dbReference type="Rhea" id="RHEA-COMP:11604"/>
        <dbReference type="ChEBI" id="CHEBI:15378"/>
        <dbReference type="ChEBI" id="CHEBI:29999"/>
        <dbReference type="ChEBI" id="CHEBI:30616"/>
        <dbReference type="ChEBI" id="CHEBI:83421"/>
        <dbReference type="ChEBI" id="CHEBI:456216"/>
        <dbReference type="EC" id="2.7.11.1"/>
    </reaction>
</comment>
<feature type="binding site" evidence="20">
    <location>
        <position position="598"/>
    </location>
    <ligand>
        <name>ATP</name>
        <dbReference type="ChEBI" id="CHEBI:30616"/>
    </ligand>
</feature>
<dbReference type="FunFam" id="3.80.10.10:FF:000910">
    <property type="entry name" value="MDIS1-interacting receptor like kinase 2"/>
    <property type="match status" value="1"/>
</dbReference>
<dbReference type="PROSITE" id="PS50011">
    <property type="entry name" value="PROTEIN_KINASE_DOM"/>
    <property type="match status" value="1"/>
</dbReference>
<keyword evidence="6" id="KW-0433">Leucine-rich repeat</keyword>
<dbReference type="PRINTS" id="PR00019">
    <property type="entry name" value="LEURICHRPT"/>
</dbReference>
<dbReference type="InterPro" id="IPR008266">
    <property type="entry name" value="Tyr_kinase_AS"/>
</dbReference>
<keyword evidence="13 20" id="KW-0067">ATP-binding</keyword>
<dbReference type="InterPro" id="IPR051716">
    <property type="entry name" value="Plant_RL_S/T_kinase"/>
</dbReference>
<evidence type="ECO:0000259" key="22">
    <source>
        <dbReference type="PROSITE" id="PS50011"/>
    </source>
</evidence>
<sequence length="869" mass="95372">MSLSQLTKLTDLGLSENQISGEVQSSLVSNWTKLISLQLQNNDFIGNIPPEIGLLTELQILFLYNNNLSGSIPSEIGNLKSLIILDLSGNQLSGPIPPTIWTLSNLENLQLFYNNLNGTISPEIGNMTSLLSFDVNTNSLHGELPDTISSLTNLEAFSVFTNNLSGTIPRDFGKNSPQLYYVSFSNNSFHGELPPELCSGYALQNFTVNGNNFTGSLPACLRNCTDLRRVRFDGNRFTGNITNAFGVHPELDFISLSDNQFTGEISPEWGECQNLTNLQMDRNRLSGRIPAELGKLSQLRVLNLGANDLSGDIPLELGNLSLLFNLDLRQNHLTGNIPGIVGNLARLDSLDLSGNQLIGEIPVELENCEKLLSLNLSHNNLTGEIPSELGSLSSLQYLLDLSSNSLSGSIPQDLGRLRSLENLNVSHNDLSGRIPTSLSSMISLNSFDFSYNELTGQIPSDGVFQNASGNAFAGNSGLCGDVDGFTPCSSSSIDKKSNNRRVLIAIIVPICGILILAAIAAGVFVCRRRNRMLDEEIKVSKRTEFSESTIWEREGKFTFGDIERATEGFHDNYCIGKGGFGTVYKAELPSGQVVAVKKLNFADSADIQVVNFKSFENEIRMLTEVRHRNIIKLHGYCFRGSGIYLVYEYVKRGSLGSVLYGTQKGVELEWDTRVKVVQGLAHAVAYLHHDCSAPIIHRDISLNNILLEKDYEPRLSDFGTARLLSPNSSNWTAVAGSYGYMAPELALTMRVTSKCDVYSFGVVALEIMMGKHPGELLNSLSSVKLLSDNKELMLKDLLDQRLPLPSNQIEEEVVSVFEIGLACTSSVPESRPTMRSVAQELSTRTQDYLDEPLGRITISKLLALGNRTR</sequence>
<keyword evidence="7" id="KW-0808">Transferase</keyword>
<keyword evidence="5" id="KW-0597">Phosphoprotein</keyword>
<evidence type="ECO:0000256" key="2">
    <source>
        <dbReference type="ARBA" id="ARBA00004479"/>
    </source>
</evidence>
<keyword evidence="24" id="KW-1185">Reference proteome</keyword>
<gene>
    <name evidence="23" type="ORF">E1A91_A11G145800v1</name>
</gene>
<evidence type="ECO:0000256" key="10">
    <source>
        <dbReference type="ARBA" id="ARBA00022737"/>
    </source>
</evidence>
<keyword evidence="9" id="KW-0732">Signal</keyword>
<evidence type="ECO:0000256" key="4">
    <source>
        <dbReference type="ARBA" id="ARBA00022527"/>
    </source>
</evidence>
<dbReference type="FunFam" id="3.30.200.20:FF:000309">
    <property type="entry name" value="Leucine-rich repeat receptor protein kinase MSP1"/>
    <property type="match status" value="1"/>
</dbReference>
<organism evidence="23 24">
    <name type="scientific">Gossypium mustelinum</name>
    <name type="common">Cotton</name>
    <name type="synonym">Gossypium caicoense</name>
    <dbReference type="NCBI Taxonomy" id="34275"/>
    <lineage>
        <taxon>Eukaryota</taxon>
        <taxon>Viridiplantae</taxon>
        <taxon>Streptophyta</taxon>
        <taxon>Embryophyta</taxon>
        <taxon>Tracheophyta</taxon>
        <taxon>Spermatophyta</taxon>
        <taxon>Magnoliopsida</taxon>
        <taxon>eudicotyledons</taxon>
        <taxon>Gunneridae</taxon>
        <taxon>Pentapetalae</taxon>
        <taxon>rosids</taxon>
        <taxon>malvids</taxon>
        <taxon>Malvales</taxon>
        <taxon>Malvaceae</taxon>
        <taxon>Malvoideae</taxon>
        <taxon>Gossypium</taxon>
    </lineage>
</organism>
<dbReference type="Gene3D" id="3.80.10.10">
    <property type="entry name" value="Ribonuclease Inhibitor"/>
    <property type="match status" value="3"/>
</dbReference>
<dbReference type="SUPFAM" id="SSF56112">
    <property type="entry name" value="Protein kinase-like (PK-like)"/>
    <property type="match status" value="1"/>
</dbReference>
<dbReference type="Gene3D" id="1.10.510.10">
    <property type="entry name" value="Transferase(Phosphotransferase) domain 1"/>
    <property type="match status" value="1"/>
</dbReference>
<dbReference type="GO" id="GO:0005886">
    <property type="term" value="C:plasma membrane"/>
    <property type="evidence" value="ECO:0007669"/>
    <property type="project" value="UniProtKB-SubCell"/>
</dbReference>
<dbReference type="PANTHER" id="PTHR48053">
    <property type="entry name" value="LEUCINE RICH REPEAT FAMILY PROTEIN, EXPRESSED"/>
    <property type="match status" value="1"/>
</dbReference>
<dbReference type="GO" id="GO:0005524">
    <property type="term" value="F:ATP binding"/>
    <property type="evidence" value="ECO:0007669"/>
    <property type="project" value="UniProtKB-UniRule"/>
</dbReference>
<evidence type="ECO:0000256" key="17">
    <source>
        <dbReference type="ARBA" id="ARBA00023180"/>
    </source>
</evidence>
<keyword evidence="4" id="KW-0723">Serine/threonine-protein kinase</keyword>
<comment type="catalytic activity">
    <reaction evidence="18">
        <text>L-threonyl-[protein] + ATP = O-phospho-L-threonyl-[protein] + ADP + H(+)</text>
        <dbReference type="Rhea" id="RHEA:46608"/>
        <dbReference type="Rhea" id="RHEA-COMP:11060"/>
        <dbReference type="Rhea" id="RHEA-COMP:11605"/>
        <dbReference type="ChEBI" id="CHEBI:15378"/>
        <dbReference type="ChEBI" id="CHEBI:30013"/>
        <dbReference type="ChEBI" id="CHEBI:30616"/>
        <dbReference type="ChEBI" id="CHEBI:61977"/>
        <dbReference type="ChEBI" id="CHEBI:456216"/>
        <dbReference type="EC" id="2.7.11.1"/>
    </reaction>
</comment>
<keyword evidence="14 21" id="KW-1133">Transmembrane helix</keyword>
<dbReference type="InterPro" id="IPR001611">
    <property type="entry name" value="Leu-rich_rpt"/>
</dbReference>
<dbReference type="Pfam" id="PF00069">
    <property type="entry name" value="Pkinase"/>
    <property type="match status" value="1"/>
</dbReference>
<evidence type="ECO:0000313" key="23">
    <source>
        <dbReference type="EMBL" id="TYJ09504.1"/>
    </source>
</evidence>
<dbReference type="Proteomes" id="UP000323597">
    <property type="component" value="Chromosome A11"/>
</dbReference>
<dbReference type="InterPro" id="IPR032675">
    <property type="entry name" value="LRR_dom_sf"/>
</dbReference>
<keyword evidence="8 21" id="KW-0812">Transmembrane</keyword>
<comment type="subcellular location">
    <subcellularLocation>
        <location evidence="1">Cell membrane</location>
    </subcellularLocation>
    <subcellularLocation>
        <location evidence="2">Membrane</location>
        <topology evidence="2">Single-pass type I membrane protein</topology>
    </subcellularLocation>
</comment>
<keyword evidence="17" id="KW-0325">Glycoprotein</keyword>
<keyword evidence="16" id="KW-0675">Receptor</keyword>
<evidence type="ECO:0000256" key="9">
    <source>
        <dbReference type="ARBA" id="ARBA00022729"/>
    </source>
</evidence>
<feature type="transmembrane region" description="Helical" evidence="21">
    <location>
        <begin position="502"/>
        <end position="526"/>
    </location>
</feature>
<dbReference type="PROSITE" id="PS00109">
    <property type="entry name" value="PROTEIN_KINASE_TYR"/>
    <property type="match status" value="1"/>
</dbReference>
<evidence type="ECO:0000256" key="3">
    <source>
        <dbReference type="ARBA" id="ARBA00012513"/>
    </source>
</evidence>
<dbReference type="PROSITE" id="PS00107">
    <property type="entry name" value="PROTEIN_KINASE_ATP"/>
    <property type="match status" value="1"/>
</dbReference>
<evidence type="ECO:0000256" key="5">
    <source>
        <dbReference type="ARBA" id="ARBA00022553"/>
    </source>
</evidence>
<accession>A0A5D2X6N7</accession>
<dbReference type="FunFam" id="3.80.10.10:FF:000177">
    <property type="entry name" value="Leucine-rich repeat receptor-like serine/threonine-protein kinase At1g17230"/>
    <property type="match status" value="1"/>
</dbReference>
<evidence type="ECO:0000256" key="12">
    <source>
        <dbReference type="ARBA" id="ARBA00022777"/>
    </source>
</evidence>
<dbReference type="SMART" id="SM00369">
    <property type="entry name" value="LRR_TYP"/>
    <property type="match status" value="8"/>
</dbReference>
<evidence type="ECO:0000256" key="7">
    <source>
        <dbReference type="ARBA" id="ARBA00022679"/>
    </source>
</evidence>
<keyword evidence="12" id="KW-0418">Kinase</keyword>
<evidence type="ECO:0000256" key="15">
    <source>
        <dbReference type="ARBA" id="ARBA00023136"/>
    </source>
</evidence>
<dbReference type="SUPFAM" id="SSF52047">
    <property type="entry name" value="RNI-like"/>
    <property type="match status" value="1"/>
</dbReference>
<feature type="domain" description="Protein kinase" evidence="22">
    <location>
        <begin position="569"/>
        <end position="849"/>
    </location>
</feature>
<evidence type="ECO:0000256" key="16">
    <source>
        <dbReference type="ARBA" id="ARBA00023170"/>
    </source>
</evidence>
<keyword evidence="10" id="KW-0677">Repeat</keyword>
<dbReference type="PROSITE" id="PS51450">
    <property type="entry name" value="LRR"/>
    <property type="match status" value="1"/>
</dbReference>
<name>A0A5D2X6N7_GOSMU</name>
<evidence type="ECO:0000256" key="1">
    <source>
        <dbReference type="ARBA" id="ARBA00004236"/>
    </source>
</evidence>
<evidence type="ECO:0000256" key="6">
    <source>
        <dbReference type="ARBA" id="ARBA00022614"/>
    </source>
</evidence>
<evidence type="ECO:0000256" key="19">
    <source>
        <dbReference type="ARBA" id="ARBA00048679"/>
    </source>
</evidence>
<evidence type="ECO:0000256" key="21">
    <source>
        <dbReference type="SAM" id="Phobius"/>
    </source>
</evidence>
<evidence type="ECO:0000256" key="8">
    <source>
        <dbReference type="ARBA" id="ARBA00022692"/>
    </source>
</evidence>
<evidence type="ECO:0000256" key="11">
    <source>
        <dbReference type="ARBA" id="ARBA00022741"/>
    </source>
</evidence>
<proteinExistence type="predicted"/>
<keyword evidence="15 21" id="KW-0472">Membrane</keyword>
<dbReference type="InterPro" id="IPR017441">
    <property type="entry name" value="Protein_kinase_ATP_BS"/>
</dbReference>
<evidence type="ECO:0000256" key="20">
    <source>
        <dbReference type="PROSITE-ProRule" id="PRU10141"/>
    </source>
</evidence>
<dbReference type="Gene3D" id="3.30.200.20">
    <property type="entry name" value="Phosphorylase Kinase, domain 1"/>
    <property type="match status" value="1"/>
</dbReference>
<dbReference type="PANTHER" id="PTHR48053:SF32">
    <property type="entry name" value="LEUCINE RICH REPEAT FAMILY PROTEIN, EXPRESSED"/>
    <property type="match status" value="1"/>
</dbReference>
<dbReference type="SUPFAM" id="SSF52058">
    <property type="entry name" value="L domain-like"/>
    <property type="match status" value="1"/>
</dbReference>
<evidence type="ECO:0000313" key="24">
    <source>
        <dbReference type="Proteomes" id="UP000323597"/>
    </source>
</evidence>
<dbReference type="InterPro" id="IPR000719">
    <property type="entry name" value="Prot_kinase_dom"/>
</dbReference>
<dbReference type="InterPro" id="IPR011009">
    <property type="entry name" value="Kinase-like_dom_sf"/>
</dbReference>
<protein>
    <recommendedName>
        <fullName evidence="3">non-specific serine/threonine protein kinase</fullName>
        <ecNumber evidence="3">2.7.11.1</ecNumber>
    </recommendedName>
</protein>
<evidence type="ECO:0000256" key="13">
    <source>
        <dbReference type="ARBA" id="ARBA00022840"/>
    </source>
</evidence>
<dbReference type="CDD" id="cd14066">
    <property type="entry name" value="STKc_IRAK"/>
    <property type="match status" value="1"/>
</dbReference>
<dbReference type="EMBL" id="CM017646">
    <property type="protein sequence ID" value="TYJ09504.1"/>
    <property type="molecule type" value="Genomic_DNA"/>
</dbReference>
<dbReference type="EC" id="2.7.11.1" evidence="3"/>
<dbReference type="Pfam" id="PF23598">
    <property type="entry name" value="LRR_14"/>
    <property type="match status" value="2"/>
</dbReference>
<dbReference type="GO" id="GO:0004674">
    <property type="term" value="F:protein serine/threonine kinase activity"/>
    <property type="evidence" value="ECO:0007669"/>
    <property type="project" value="UniProtKB-KW"/>
</dbReference>